<dbReference type="Pfam" id="PF16363">
    <property type="entry name" value="GDP_Man_Dehyd"/>
    <property type="match status" value="1"/>
</dbReference>
<dbReference type="PANTHER" id="PTHR43000">
    <property type="entry name" value="DTDP-D-GLUCOSE 4,6-DEHYDRATASE-RELATED"/>
    <property type="match status" value="1"/>
</dbReference>
<dbReference type="InterPro" id="IPR029903">
    <property type="entry name" value="RmlD-like-bd"/>
</dbReference>
<dbReference type="InterPro" id="IPR020904">
    <property type="entry name" value="Sc_DH/Rdtase_CS"/>
</dbReference>
<keyword evidence="10" id="KW-1185">Reference proteome</keyword>
<evidence type="ECO:0000259" key="7">
    <source>
        <dbReference type="Pfam" id="PF04321"/>
    </source>
</evidence>
<organism evidence="9 10">
    <name type="scientific">Symbiodinium microadriaticum</name>
    <name type="common">Dinoflagellate</name>
    <name type="synonym">Zooxanthella microadriatica</name>
    <dbReference type="NCBI Taxonomy" id="2951"/>
    <lineage>
        <taxon>Eukaryota</taxon>
        <taxon>Sar</taxon>
        <taxon>Alveolata</taxon>
        <taxon>Dinophyceae</taxon>
        <taxon>Suessiales</taxon>
        <taxon>Symbiodiniaceae</taxon>
        <taxon>Symbiodinium</taxon>
    </lineage>
</organism>
<dbReference type="Gene3D" id="3.40.30.10">
    <property type="entry name" value="Glutaredoxin"/>
    <property type="match status" value="1"/>
</dbReference>
<name>A0A1Q9CAM9_SYMMI</name>
<feature type="transmembrane region" description="Helical" evidence="5">
    <location>
        <begin position="771"/>
        <end position="792"/>
    </location>
</feature>
<keyword evidence="2" id="KW-0520">NAD</keyword>
<dbReference type="Pfam" id="PF00085">
    <property type="entry name" value="Thioredoxin"/>
    <property type="match status" value="1"/>
</dbReference>
<comment type="cofactor">
    <cofactor evidence="1">
        <name>NAD(+)</name>
        <dbReference type="ChEBI" id="CHEBI:57540"/>
    </cofactor>
</comment>
<gene>
    <name evidence="9" type="primary">RHM1</name>
    <name evidence="9" type="ORF">AK812_SmicGene39657</name>
</gene>
<dbReference type="InterPro" id="IPR016040">
    <property type="entry name" value="NAD(P)-bd_dom"/>
</dbReference>
<accession>A0A1Q9CAM9</accession>
<protein>
    <submittedName>
        <fullName evidence="9">Putative rhamnose biosynthetic enzyme 1</fullName>
    </submittedName>
</protein>
<dbReference type="EMBL" id="LSRX01001428">
    <property type="protein sequence ID" value="OLP79990.1"/>
    <property type="molecule type" value="Genomic_DNA"/>
</dbReference>
<evidence type="ECO:0000256" key="4">
    <source>
        <dbReference type="SAM" id="MobiDB-lite"/>
    </source>
</evidence>
<dbReference type="Gene3D" id="3.40.50.720">
    <property type="entry name" value="NAD(P)-binding Rossmann-like Domain"/>
    <property type="match status" value="2"/>
</dbReference>
<evidence type="ECO:0000259" key="8">
    <source>
        <dbReference type="Pfam" id="PF16363"/>
    </source>
</evidence>
<dbReference type="PROSITE" id="PS00061">
    <property type="entry name" value="ADH_SHORT"/>
    <property type="match status" value="1"/>
</dbReference>
<feature type="region of interest" description="Disordered" evidence="4">
    <location>
        <begin position="1090"/>
        <end position="1112"/>
    </location>
</feature>
<feature type="domain" description="Thioredoxin" evidence="6">
    <location>
        <begin position="842"/>
        <end position="933"/>
    </location>
</feature>
<dbReference type="InterPro" id="IPR013766">
    <property type="entry name" value="Thioredoxin_domain"/>
</dbReference>
<keyword evidence="5" id="KW-0472">Membrane</keyword>
<dbReference type="InterPro" id="IPR036291">
    <property type="entry name" value="NAD(P)-bd_dom_sf"/>
</dbReference>
<dbReference type="CDD" id="cd05246">
    <property type="entry name" value="dTDP_GD_SDR_e"/>
    <property type="match status" value="1"/>
</dbReference>
<dbReference type="InterPro" id="IPR005888">
    <property type="entry name" value="dTDP_Gluc_deHydtase"/>
</dbReference>
<evidence type="ECO:0000256" key="1">
    <source>
        <dbReference type="ARBA" id="ARBA00001911"/>
    </source>
</evidence>
<dbReference type="Pfam" id="PF04321">
    <property type="entry name" value="RmlD_sub_bind"/>
    <property type="match status" value="1"/>
</dbReference>
<feature type="compositionally biased region" description="Basic and acidic residues" evidence="4">
    <location>
        <begin position="1090"/>
        <end position="1100"/>
    </location>
</feature>
<evidence type="ECO:0000256" key="3">
    <source>
        <dbReference type="ARBA" id="ARBA00023239"/>
    </source>
</evidence>
<evidence type="ECO:0000313" key="9">
    <source>
        <dbReference type="EMBL" id="OLP79990.1"/>
    </source>
</evidence>
<dbReference type="GO" id="GO:0008460">
    <property type="term" value="F:dTDP-glucose 4,6-dehydratase activity"/>
    <property type="evidence" value="ECO:0007669"/>
    <property type="project" value="InterPro"/>
</dbReference>
<keyword evidence="5" id="KW-1133">Transmembrane helix</keyword>
<comment type="caution">
    <text evidence="9">The sequence shown here is derived from an EMBL/GenBank/DDBJ whole genome shotgun (WGS) entry which is preliminary data.</text>
</comment>
<reference evidence="9 10" key="1">
    <citation type="submission" date="2016-02" db="EMBL/GenBank/DDBJ databases">
        <title>Genome analysis of coral dinoflagellate symbionts highlights evolutionary adaptations to a symbiotic lifestyle.</title>
        <authorList>
            <person name="Aranda M."/>
            <person name="Li Y."/>
            <person name="Liew Y.J."/>
            <person name="Baumgarten S."/>
            <person name="Simakov O."/>
            <person name="Wilson M."/>
            <person name="Piel J."/>
            <person name="Ashoor H."/>
            <person name="Bougouffa S."/>
            <person name="Bajic V.B."/>
            <person name="Ryu T."/>
            <person name="Ravasi T."/>
            <person name="Bayer T."/>
            <person name="Micklem G."/>
            <person name="Kim H."/>
            <person name="Bhak J."/>
            <person name="Lajeunesse T.C."/>
            <person name="Voolstra C.R."/>
        </authorList>
    </citation>
    <scope>NUCLEOTIDE SEQUENCE [LARGE SCALE GENOMIC DNA]</scope>
    <source>
        <strain evidence="9 10">CCMP2467</strain>
    </source>
</reference>
<dbReference type="FunFam" id="3.40.50.720:FF:000304">
    <property type="entry name" value="UDP-glucose 4,6-dehydratase"/>
    <property type="match status" value="1"/>
</dbReference>
<feature type="domain" description="RmlD-like substrate binding" evidence="7">
    <location>
        <begin position="393"/>
        <end position="546"/>
    </location>
</feature>
<evidence type="ECO:0000256" key="2">
    <source>
        <dbReference type="ARBA" id="ARBA00023027"/>
    </source>
</evidence>
<evidence type="ECO:0000256" key="5">
    <source>
        <dbReference type="SAM" id="Phobius"/>
    </source>
</evidence>
<feature type="transmembrane region" description="Helical" evidence="5">
    <location>
        <begin position="692"/>
        <end position="712"/>
    </location>
</feature>
<dbReference type="OrthoDB" id="417989at2759"/>
<proteinExistence type="predicted"/>
<sequence length="1361" mass="154666">MSSPSARKMASWMSQRLPVVYEPRNILVTGGAGFIASHVAEHLFFTYPKYKIVILDRLDYCSNTKNFDSMQGKPNFKFVKGDIKSPDLLHYIIQQEDIDTVMHFAAQTHVDLSFGNSVTFTDDNVLGTHRILEVLKEMKHQVKRYIHVSTDEVYGENASYHDEGDMKVEATSPLDPTNPYAASKAAAEMMVKSYHRSYGLPVLVTRGNNVYGPRQYPEKLIPKMIMMLKRNKKLTVHGDGLSKRSYLHVKDVAAAFDIILHKGVTGSTYNIGTSEEHSVIDIVKQIVTMMKPDVEPEKMIEHVRNRPFNDMRYFLDLKQLELLGWKETIKFDEGLKQTVDWFTVHGQSFWADCDMDSVLVAHPVPIPRLETPGIEQQSSSHAEPPAKKAKKVKFLVFGRTGWIGGMIGDLLTQKGFAWEWASSRLQDRESVERELLHSGCTHVMNAAGLTGRPNVDWCETHRQETIRVNVIGTLTLADLCAVHGIHMTNFATGCIFHYDEKKPEKIERHDSLVAKDPSLTFSEEDRPNFTGSFYSETKGYVENMLREFDHVLTLRVRMPIDGDILTNKRNFIYKIAHYNKVVNIPNSMTVLPELLPYAVEMGLRRLVGVYNFCNPGAISHNQVLELYRDYIDPDFKWGNFTVEEQAKVITAARSNNELSPHKMWKEFPGMLPIRDSLIQYVFKPAQTDKSKYFYTFMTLFNVLLMYLVIQWLPDWTFAQYVAVLAKSAGWAFGHVLKWATSLAMIIAFGVVRSAPNCSIGERFALFVHSRFPYRLAMASFSLIFSCMVSIAAAREVPVIGDSWTSPEELTGFSEHYMGRQLARLNSILFQGTAKTVEGGGAEQWVVAFCPSWWEPCHQLELLFSEQATEWQKKLNTGHFTAAVRFAIVDCATEKVLCNTENVNMYPTIAQYKDGQQIRQVSLNPKRMKQRLLPWLQEGLSPPQAEPAQTSSGVRGGDVLLSLAALGCSLALLRLGDQGGPPAKKPNRRGCLVAFKERIALMLGLDHKQLFNCKAKDCLNCWSTARFKPIELLIWKVEDLASSDLFHANHVFVEAYMGYNETMRTRVHNNAGSDCILKESMQLNFDEVHVKDNGKNDKKSGNQDTSTTTEEDQWYTASRHMTGLRQMIREWKGERDLTCLDLFGASRAVKRTWAQHKKKAELYDIKNFGLAHDICSEGGFMNLLQLGMRIKAGGIIVAGPPCSLFIFLSSPIHRRSLQRPWGNTDYRSVRLANFIVQNMTTFLQLMSERRVEWVIEQPAGSGMFRPPPVQQLISKVAASQVTTYMGCFGHKMMKRTMLVGTLPLLSNMERTLRGEERQRFREMQKNFYVRCDGKVHGTKDLQASADYTSEFCEALHSCWLSK</sequence>
<dbReference type="Proteomes" id="UP000186817">
    <property type="component" value="Unassembled WGS sequence"/>
</dbReference>
<dbReference type="GO" id="GO:0009225">
    <property type="term" value="P:nucleotide-sugar metabolic process"/>
    <property type="evidence" value="ECO:0007669"/>
    <property type="project" value="InterPro"/>
</dbReference>
<dbReference type="SUPFAM" id="SSF52833">
    <property type="entry name" value="Thioredoxin-like"/>
    <property type="match status" value="1"/>
</dbReference>
<feature type="domain" description="NAD(P)-binding" evidence="8">
    <location>
        <begin position="27"/>
        <end position="338"/>
    </location>
</feature>
<evidence type="ECO:0000313" key="10">
    <source>
        <dbReference type="Proteomes" id="UP000186817"/>
    </source>
</evidence>
<keyword evidence="5" id="KW-0812">Transmembrane</keyword>
<evidence type="ECO:0000259" key="6">
    <source>
        <dbReference type="Pfam" id="PF00085"/>
    </source>
</evidence>
<feature type="transmembrane region" description="Helical" evidence="5">
    <location>
        <begin position="732"/>
        <end position="751"/>
    </location>
</feature>
<keyword evidence="3" id="KW-0456">Lyase</keyword>
<dbReference type="InterPro" id="IPR036249">
    <property type="entry name" value="Thioredoxin-like_sf"/>
</dbReference>
<dbReference type="SUPFAM" id="SSF51735">
    <property type="entry name" value="NAD(P)-binding Rossmann-fold domains"/>
    <property type="match status" value="2"/>
</dbReference>
<dbReference type="Gene3D" id="3.90.25.10">
    <property type="entry name" value="UDP-galactose 4-epimerase, domain 1"/>
    <property type="match status" value="1"/>
</dbReference>